<evidence type="ECO:0000313" key="9">
    <source>
        <dbReference type="Proteomes" id="UP000249754"/>
    </source>
</evidence>
<gene>
    <name evidence="8" type="ORF">LY11_03105</name>
</gene>
<comment type="similarity">
    <text evidence="2">Belongs to the SusD family.</text>
</comment>
<feature type="domain" description="SusD-like N-terminal" evidence="7">
    <location>
        <begin position="54"/>
        <end position="246"/>
    </location>
</feature>
<keyword evidence="3" id="KW-0732">Signal</keyword>
<evidence type="ECO:0000256" key="1">
    <source>
        <dbReference type="ARBA" id="ARBA00004442"/>
    </source>
</evidence>
<proteinExistence type="inferred from homology"/>
<evidence type="ECO:0000256" key="4">
    <source>
        <dbReference type="ARBA" id="ARBA00023136"/>
    </source>
</evidence>
<reference evidence="8 9" key="1">
    <citation type="submission" date="2018-06" db="EMBL/GenBank/DDBJ databases">
        <title>Genomic Encyclopedia of Archaeal and Bacterial Type Strains, Phase II (KMG-II): from individual species to whole genera.</title>
        <authorList>
            <person name="Goeker M."/>
        </authorList>
    </citation>
    <scope>NUCLEOTIDE SEQUENCE [LARGE SCALE GENOMIC DNA]</scope>
    <source>
        <strain evidence="8 9">DSM 14825</strain>
    </source>
</reference>
<protein>
    <submittedName>
        <fullName evidence="8">Putative outer membrane starch-binding protein</fullName>
    </submittedName>
</protein>
<keyword evidence="5" id="KW-0998">Cell outer membrane</keyword>
<dbReference type="GO" id="GO:0009279">
    <property type="term" value="C:cell outer membrane"/>
    <property type="evidence" value="ECO:0007669"/>
    <property type="project" value="UniProtKB-SubCell"/>
</dbReference>
<dbReference type="Pfam" id="PF07980">
    <property type="entry name" value="SusD_RagB"/>
    <property type="match status" value="1"/>
</dbReference>
<dbReference type="Proteomes" id="UP000249754">
    <property type="component" value="Unassembled WGS sequence"/>
</dbReference>
<evidence type="ECO:0000256" key="5">
    <source>
        <dbReference type="ARBA" id="ARBA00023237"/>
    </source>
</evidence>
<dbReference type="Gene3D" id="1.25.40.390">
    <property type="match status" value="1"/>
</dbReference>
<dbReference type="InterPro" id="IPR012944">
    <property type="entry name" value="SusD_RagB_dom"/>
</dbReference>
<dbReference type="OrthoDB" id="618454at2"/>
<evidence type="ECO:0000259" key="7">
    <source>
        <dbReference type="Pfam" id="PF14322"/>
    </source>
</evidence>
<comment type="caution">
    <text evidence="8">The sequence shown here is derived from an EMBL/GenBank/DDBJ whole genome shotgun (WGS) entry which is preliminary data.</text>
</comment>
<dbReference type="InterPro" id="IPR033985">
    <property type="entry name" value="SusD-like_N"/>
</dbReference>
<comment type="subcellular location">
    <subcellularLocation>
        <location evidence="1">Cell outer membrane</location>
    </subcellularLocation>
</comment>
<accession>A0A327SK29</accession>
<sequence>MKKTYISIFTAALFLMWGCKKELNLDPVGLVTNIDATANPTVNLLTSSVNSSYRMLSNTLNLLGQWDWTNGTVFRNDFIVQDIASDDAMKKWIMDGDQTWMDEVDNFQFTSGNQAFKGIWSYDYEGIARANTAISYLTNETIIAKTGISADLKTRSLGEAYFLRAYYYFDLVNNFGDVPVVLKPLENFNEAYAVARRIPKAEVYAQITADLAAAKTAMPSTKFSNSAEPWRVSKGAVIALQAKVALFNEKYSEVITLINELQALSFYSLNTNYFDSFDQTKEFTDNEVIFAYNHTTGQTPSNGNGYCAPLGWGFFAVTTNFVNAFEANDPRLGYTVDVSKQTIYKLLGEKTGSNKGNDDAPNNKVYIRYADVILWKAEALNEMNDQAGAISIINQVRQRARNTVTITGTTAPAGTLPDRPASADKALVKTWLMQERRVELGLEGERFLDLKRWKTAKTVLTAQGKNFQDKNYVYPIPQGEVDKTAGVITQNPGY</sequence>
<dbReference type="CDD" id="cd08977">
    <property type="entry name" value="SusD"/>
    <property type="match status" value="1"/>
</dbReference>
<dbReference type="SUPFAM" id="SSF48452">
    <property type="entry name" value="TPR-like"/>
    <property type="match status" value="1"/>
</dbReference>
<name>A0A327SK29_9SPHI</name>
<dbReference type="RefSeq" id="WP_111634548.1">
    <property type="nucleotide sequence ID" value="NZ_QLLR01000016.1"/>
</dbReference>
<dbReference type="Pfam" id="PF14322">
    <property type="entry name" value="SusD-like_3"/>
    <property type="match status" value="1"/>
</dbReference>
<evidence type="ECO:0000259" key="6">
    <source>
        <dbReference type="Pfam" id="PF07980"/>
    </source>
</evidence>
<evidence type="ECO:0000256" key="2">
    <source>
        <dbReference type="ARBA" id="ARBA00006275"/>
    </source>
</evidence>
<dbReference type="EMBL" id="QLLR01000016">
    <property type="protein sequence ID" value="RAJ28832.1"/>
    <property type="molecule type" value="Genomic_DNA"/>
</dbReference>
<feature type="domain" description="RagB/SusD" evidence="6">
    <location>
        <begin position="343"/>
        <end position="494"/>
    </location>
</feature>
<evidence type="ECO:0000313" key="8">
    <source>
        <dbReference type="EMBL" id="RAJ28832.1"/>
    </source>
</evidence>
<keyword evidence="4" id="KW-0472">Membrane</keyword>
<dbReference type="InterPro" id="IPR011990">
    <property type="entry name" value="TPR-like_helical_dom_sf"/>
</dbReference>
<organism evidence="8 9">
    <name type="scientific">Pedobacter cryoconitis</name>
    <dbReference type="NCBI Taxonomy" id="188932"/>
    <lineage>
        <taxon>Bacteria</taxon>
        <taxon>Pseudomonadati</taxon>
        <taxon>Bacteroidota</taxon>
        <taxon>Sphingobacteriia</taxon>
        <taxon>Sphingobacteriales</taxon>
        <taxon>Sphingobacteriaceae</taxon>
        <taxon>Pedobacter</taxon>
    </lineage>
</organism>
<evidence type="ECO:0000256" key="3">
    <source>
        <dbReference type="ARBA" id="ARBA00022729"/>
    </source>
</evidence>
<dbReference type="AlphaFoldDB" id="A0A327SK29"/>